<dbReference type="OrthoDB" id="392925at2759"/>
<dbReference type="GO" id="GO:0036464">
    <property type="term" value="C:cytoplasmic ribonucleoprotein granule"/>
    <property type="evidence" value="ECO:0007669"/>
    <property type="project" value="TreeGrafter"/>
</dbReference>
<evidence type="ECO:0000256" key="1">
    <source>
        <dbReference type="ARBA" id="ARBA00001946"/>
    </source>
</evidence>
<keyword evidence="9" id="KW-0460">Magnesium</keyword>
<feature type="domain" description="Rege-1 UBA-like" evidence="12">
    <location>
        <begin position="52"/>
        <end position="88"/>
    </location>
</feature>
<evidence type="ECO:0000259" key="11">
    <source>
        <dbReference type="Pfam" id="PF11977"/>
    </source>
</evidence>
<dbReference type="InterPro" id="IPR051101">
    <property type="entry name" value="ZC3H12/N4BP1_RNase_Reg"/>
</dbReference>
<dbReference type="PANTHER" id="PTHR12876">
    <property type="entry name" value="N4BP1-RELATED"/>
    <property type="match status" value="1"/>
</dbReference>
<evidence type="ECO:0000256" key="4">
    <source>
        <dbReference type="ARBA" id="ARBA00022723"/>
    </source>
</evidence>
<feature type="region of interest" description="Disordered" evidence="10">
    <location>
        <begin position="393"/>
        <end position="423"/>
    </location>
</feature>
<keyword evidence="15" id="KW-1185">Reference proteome</keyword>
<comment type="similarity">
    <text evidence="2">Belongs to the ZC3H12 family.</text>
</comment>
<keyword evidence="6" id="KW-0863">Zinc-finger</keyword>
<evidence type="ECO:0000256" key="3">
    <source>
        <dbReference type="ARBA" id="ARBA00022722"/>
    </source>
</evidence>
<feature type="compositionally biased region" description="Basic residues" evidence="10">
    <location>
        <begin position="401"/>
        <end position="412"/>
    </location>
</feature>
<comment type="cofactor">
    <cofactor evidence="1">
        <name>Mg(2+)</name>
        <dbReference type="ChEBI" id="CHEBI:18420"/>
    </cofactor>
</comment>
<feature type="compositionally biased region" description="Polar residues" evidence="10">
    <location>
        <begin position="362"/>
        <end position="372"/>
    </location>
</feature>
<dbReference type="GO" id="GO:0004521">
    <property type="term" value="F:RNA endonuclease activity"/>
    <property type="evidence" value="ECO:0007669"/>
    <property type="project" value="TreeGrafter"/>
</dbReference>
<dbReference type="InterPro" id="IPR040546">
    <property type="entry name" value="Rege-1_UBA-like"/>
</dbReference>
<evidence type="ECO:0008006" key="16">
    <source>
        <dbReference type="Google" id="ProtNLM"/>
    </source>
</evidence>
<keyword evidence="7" id="KW-0378">Hydrolase</keyword>
<dbReference type="FunFam" id="3.40.50.11980:FF:000001">
    <property type="entry name" value="ZC3H12A isoform 1"/>
    <property type="match status" value="1"/>
</dbReference>
<evidence type="ECO:0000313" key="15">
    <source>
        <dbReference type="Proteomes" id="UP001152622"/>
    </source>
</evidence>
<dbReference type="Pfam" id="PF11977">
    <property type="entry name" value="RNase_Zc3h12a"/>
    <property type="match status" value="1"/>
</dbReference>
<feature type="region of interest" description="Disordered" evidence="10">
    <location>
        <begin position="543"/>
        <end position="565"/>
    </location>
</feature>
<dbReference type="Pfam" id="PF18561">
    <property type="entry name" value="Regnase_1_C"/>
    <property type="match status" value="1"/>
</dbReference>
<keyword evidence="5" id="KW-0255">Endonuclease</keyword>
<feature type="domain" description="RNase NYN" evidence="11">
    <location>
        <begin position="135"/>
        <end position="290"/>
    </location>
</feature>
<dbReference type="AlphaFoldDB" id="A0A9Q1IIM8"/>
<evidence type="ECO:0000256" key="6">
    <source>
        <dbReference type="ARBA" id="ARBA00022771"/>
    </source>
</evidence>
<protein>
    <recommendedName>
        <fullName evidence="16">C3H1-type domain-containing protein</fullName>
    </recommendedName>
</protein>
<evidence type="ECO:0000256" key="9">
    <source>
        <dbReference type="ARBA" id="ARBA00022842"/>
    </source>
</evidence>
<evidence type="ECO:0000256" key="8">
    <source>
        <dbReference type="ARBA" id="ARBA00022833"/>
    </source>
</evidence>
<feature type="domain" description="Endoribonuclease Regnase 1/ZC3H12 C-terminal" evidence="13">
    <location>
        <begin position="591"/>
        <end position="635"/>
    </location>
</feature>
<dbReference type="InterPro" id="IPR040757">
    <property type="entry name" value="Regnase_1/ZC3H12_C"/>
</dbReference>
<dbReference type="Pfam" id="PF18039">
    <property type="entry name" value="UBA_6"/>
    <property type="match status" value="1"/>
</dbReference>
<accession>A0A9Q1IIM8</accession>
<reference evidence="14" key="1">
    <citation type="journal article" date="2023" name="Science">
        <title>Genome structures resolve the early diversification of teleost fishes.</title>
        <authorList>
            <person name="Parey E."/>
            <person name="Louis A."/>
            <person name="Montfort J."/>
            <person name="Bouchez O."/>
            <person name="Roques C."/>
            <person name="Iampietro C."/>
            <person name="Lluch J."/>
            <person name="Castinel A."/>
            <person name="Donnadieu C."/>
            <person name="Desvignes T."/>
            <person name="Floi Bucao C."/>
            <person name="Jouanno E."/>
            <person name="Wen M."/>
            <person name="Mejri S."/>
            <person name="Dirks R."/>
            <person name="Jansen H."/>
            <person name="Henkel C."/>
            <person name="Chen W.J."/>
            <person name="Zahm M."/>
            <person name="Cabau C."/>
            <person name="Klopp C."/>
            <person name="Thompson A.W."/>
            <person name="Robinson-Rechavi M."/>
            <person name="Braasch I."/>
            <person name="Lecointre G."/>
            <person name="Bobe J."/>
            <person name="Postlethwait J.H."/>
            <person name="Berthelot C."/>
            <person name="Roest Crollius H."/>
            <person name="Guiguen Y."/>
        </authorList>
    </citation>
    <scope>NUCLEOTIDE SEQUENCE</scope>
    <source>
        <strain evidence="14">WJC10195</strain>
    </source>
</reference>
<dbReference type="Gene3D" id="3.40.50.11980">
    <property type="match status" value="1"/>
</dbReference>
<dbReference type="InterPro" id="IPR021869">
    <property type="entry name" value="RNase_Zc3h12_NYN"/>
</dbReference>
<dbReference type="CDD" id="cd18729">
    <property type="entry name" value="PIN_Zc3h12-like"/>
    <property type="match status" value="1"/>
</dbReference>
<keyword evidence="4" id="KW-0479">Metal-binding</keyword>
<proteinExistence type="inferred from homology"/>
<dbReference type="Proteomes" id="UP001152622">
    <property type="component" value="Chromosome 15"/>
</dbReference>
<feature type="compositionally biased region" description="Basic and acidic residues" evidence="10">
    <location>
        <begin position="343"/>
        <end position="352"/>
    </location>
</feature>
<keyword evidence="8" id="KW-0862">Zinc</keyword>
<evidence type="ECO:0000256" key="7">
    <source>
        <dbReference type="ARBA" id="ARBA00022801"/>
    </source>
</evidence>
<dbReference type="GO" id="GO:0005634">
    <property type="term" value="C:nucleus"/>
    <property type="evidence" value="ECO:0007669"/>
    <property type="project" value="TreeGrafter"/>
</dbReference>
<name>A0A9Q1IIM8_SYNKA</name>
<feature type="compositionally biased region" description="Polar residues" evidence="10">
    <location>
        <begin position="543"/>
        <end position="557"/>
    </location>
</feature>
<evidence type="ECO:0000256" key="5">
    <source>
        <dbReference type="ARBA" id="ARBA00022759"/>
    </source>
</evidence>
<organism evidence="14 15">
    <name type="scientific">Synaphobranchus kaupii</name>
    <name type="common">Kaup's arrowtooth eel</name>
    <dbReference type="NCBI Taxonomy" id="118154"/>
    <lineage>
        <taxon>Eukaryota</taxon>
        <taxon>Metazoa</taxon>
        <taxon>Chordata</taxon>
        <taxon>Craniata</taxon>
        <taxon>Vertebrata</taxon>
        <taxon>Euteleostomi</taxon>
        <taxon>Actinopterygii</taxon>
        <taxon>Neopterygii</taxon>
        <taxon>Teleostei</taxon>
        <taxon>Anguilliformes</taxon>
        <taxon>Synaphobranchidae</taxon>
        <taxon>Synaphobranchus</taxon>
    </lineage>
</organism>
<dbReference type="GO" id="GO:0061158">
    <property type="term" value="P:3'-UTR-mediated mRNA destabilization"/>
    <property type="evidence" value="ECO:0007669"/>
    <property type="project" value="TreeGrafter"/>
</dbReference>
<evidence type="ECO:0000259" key="12">
    <source>
        <dbReference type="Pfam" id="PF18039"/>
    </source>
</evidence>
<dbReference type="EMBL" id="JAINUF010000015">
    <property type="protein sequence ID" value="KAJ8340874.1"/>
    <property type="molecule type" value="Genomic_DNA"/>
</dbReference>
<dbReference type="PANTHER" id="PTHR12876:SF10">
    <property type="entry name" value="ENDORIBONUCLEASE ZC3H12A"/>
    <property type="match status" value="1"/>
</dbReference>
<sequence length="641" mass="70933">MLAITCLASAPLSRPKSPPPCDAMEPGHARQESHAQQAPDPEMRDPAEFRLQVDFFRKLGYSQREVRAVLQKLGLSADTNTVLGELIRNQADSEREPVLPLPVLVQRVTGPTWAPGILPATPAPQDDVSGEDGSLKPIVIDGSNVAMSHGNKEVFSCQGIQLAVKYFLDRGHTDITVFVPSWRKEQPRPDVPITDQQILRDLEKKKIVVFTPSRRVGGKRVVCYDDRFIVKLASDSGGIIVSNDTYRDLQSERPEWKRCVEDQLLMFSFVNDKFMPPDDPLGRHGPNLENFLRKKPLVPEHKRQPCPYGKKCTYGIKCKFYHQDRAHHSQRSLADELRANAKLSSLKDDKRGSSPKKAGHSDPTQGPASLSLEQEVEHRLSFKGCHVSENVLLHRPGGGGHHGRRSASKKGHSPAGTDSAYLSGSSQEWLDSGLGSYESQYCEASHTGPCSSSSSSSCRSPQRYVRSGHAPERLNGHQQPCSCCSHLAPPTCLRHYGQGPAPCQPCYTATPFGGPLYPTPIQHHYSLPNSFPQIHPGPQKYWSDSYQPAPQSRSANSLPEHHRMPTPQEQGLMGVYGSDHWAPSPPHTPPFQSEREEVRKKLQAIFHPCQVDKVMGMFPHVLDPQALAAEILTLKSQGGTL</sequence>
<evidence type="ECO:0000256" key="2">
    <source>
        <dbReference type="ARBA" id="ARBA00010922"/>
    </source>
</evidence>
<dbReference type="GO" id="GO:0008270">
    <property type="term" value="F:zinc ion binding"/>
    <property type="evidence" value="ECO:0007669"/>
    <property type="project" value="UniProtKB-KW"/>
</dbReference>
<feature type="region of interest" description="Disordered" evidence="10">
    <location>
        <begin position="343"/>
        <end position="375"/>
    </location>
</feature>
<evidence type="ECO:0000259" key="13">
    <source>
        <dbReference type="Pfam" id="PF18561"/>
    </source>
</evidence>
<dbReference type="GO" id="GO:0003729">
    <property type="term" value="F:mRNA binding"/>
    <property type="evidence" value="ECO:0007669"/>
    <property type="project" value="TreeGrafter"/>
</dbReference>
<dbReference type="GO" id="GO:0016787">
    <property type="term" value="F:hydrolase activity"/>
    <property type="evidence" value="ECO:0007669"/>
    <property type="project" value="UniProtKB-KW"/>
</dbReference>
<evidence type="ECO:0000256" key="10">
    <source>
        <dbReference type="SAM" id="MobiDB-lite"/>
    </source>
</evidence>
<evidence type="ECO:0000313" key="14">
    <source>
        <dbReference type="EMBL" id="KAJ8340874.1"/>
    </source>
</evidence>
<gene>
    <name evidence="14" type="ORF">SKAU_G00331650</name>
</gene>
<keyword evidence="3" id="KW-0540">Nuclease</keyword>
<comment type="caution">
    <text evidence="14">The sequence shown here is derived from an EMBL/GenBank/DDBJ whole genome shotgun (WGS) entry which is preliminary data.</text>
</comment>
<feature type="region of interest" description="Disordered" evidence="10">
    <location>
        <begin position="8"/>
        <end position="44"/>
    </location>
</feature>